<evidence type="ECO:0000313" key="3">
    <source>
        <dbReference type="Proteomes" id="UP000242519"/>
    </source>
</evidence>
<name>A0A218ZCG4_9HELO</name>
<keyword evidence="3" id="KW-1185">Reference proteome</keyword>
<sequence length="329" mass="35447">MGGLYVRRPHPRRQRSQFSLHPDRACDGLAGRKNQTTIPRRGTVRMARNLALHSASLTPVEAGVEGLPMARPVCGSWNTFSRPAEHLPAAPPDALAYFWLKGPRAASTPLHASPRLSARRGKKLSAQTTPMPCDGWTPSQRVPVVDHRPTPGLVFQGHRTWSDRKTREAADGERPGIRRRCLGRGSPIGDRADQPQLGRGARGGPRCPLRFASSKLIENTGRDGGQAAGHSVELRQSVSVDAAARSSSKVPTPGPTLGPTLDSWTNSQLSTPGPTPNSGTNSRLLDQLPTLDSWTNSHLSDQLAPPEPPPNSSGHARHPPPHAQGRYLT</sequence>
<feature type="compositionally biased region" description="Basic and acidic residues" evidence="1">
    <location>
        <begin position="160"/>
        <end position="176"/>
    </location>
</feature>
<accession>A0A218ZCG4</accession>
<feature type="region of interest" description="Disordered" evidence="1">
    <location>
        <begin position="239"/>
        <end position="329"/>
    </location>
</feature>
<evidence type="ECO:0000256" key="1">
    <source>
        <dbReference type="SAM" id="MobiDB-lite"/>
    </source>
</evidence>
<feature type="region of interest" description="Disordered" evidence="1">
    <location>
        <begin position="148"/>
        <end position="207"/>
    </location>
</feature>
<gene>
    <name evidence="2" type="ORF">B2J93_889</name>
</gene>
<feature type="compositionally biased region" description="Polar residues" evidence="1">
    <location>
        <begin position="262"/>
        <end position="300"/>
    </location>
</feature>
<dbReference type="InParanoid" id="A0A218ZCG4"/>
<dbReference type="Proteomes" id="UP000242519">
    <property type="component" value="Unassembled WGS sequence"/>
</dbReference>
<reference evidence="2 3" key="1">
    <citation type="submission" date="2017-04" db="EMBL/GenBank/DDBJ databases">
        <title>Draft genome sequence of Marssonina coronaria NL1: causal agent of apple blotch.</title>
        <authorList>
            <person name="Cheng Q."/>
        </authorList>
    </citation>
    <scope>NUCLEOTIDE SEQUENCE [LARGE SCALE GENOMIC DNA]</scope>
    <source>
        <strain evidence="2 3">NL1</strain>
    </source>
</reference>
<dbReference type="AlphaFoldDB" id="A0A218ZCG4"/>
<proteinExistence type="predicted"/>
<comment type="caution">
    <text evidence="2">The sequence shown here is derived from an EMBL/GenBank/DDBJ whole genome shotgun (WGS) entry which is preliminary data.</text>
</comment>
<feature type="compositionally biased region" description="Low complexity" evidence="1">
    <location>
        <begin position="239"/>
        <end position="261"/>
    </location>
</feature>
<feature type="region of interest" description="Disordered" evidence="1">
    <location>
        <begin position="1"/>
        <end position="34"/>
    </location>
</feature>
<evidence type="ECO:0000313" key="2">
    <source>
        <dbReference type="EMBL" id="OWP05771.1"/>
    </source>
</evidence>
<protein>
    <submittedName>
        <fullName evidence="2">Uncharacterized protein</fullName>
    </submittedName>
</protein>
<dbReference type="EMBL" id="MZNU01000060">
    <property type="protein sequence ID" value="OWP05771.1"/>
    <property type="molecule type" value="Genomic_DNA"/>
</dbReference>
<organism evidence="2 3">
    <name type="scientific">Diplocarpon coronariae</name>
    <dbReference type="NCBI Taxonomy" id="2795749"/>
    <lineage>
        <taxon>Eukaryota</taxon>
        <taxon>Fungi</taxon>
        <taxon>Dikarya</taxon>
        <taxon>Ascomycota</taxon>
        <taxon>Pezizomycotina</taxon>
        <taxon>Leotiomycetes</taxon>
        <taxon>Helotiales</taxon>
        <taxon>Drepanopezizaceae</taxon>
        <taxon>Diplocarpon</taxon>
    </lineage>
</organism>